<dbReference type="HAMAP" id="MF_00454">
    <property type="entry name" value="FluC"/>
    <property type="match status" value="1"/>
</dbReference>
<feature type="transmembrane region" description="Helical" evidence="10">
    <location>
        <begin position="97"/>
        <end position="122"/>
    </location>
</feature>
<feature type="transmembrane region" description="Helical" evidence="10">
    <location>
        <begin position="32"/>
        <end position="52"/>
    </location>
</feature>
<dbReference type="EMBL" id="PXYW01000026">
    <property type="protein sequence ID" value="PSR33122.1"/>
    <property type="molecule type" value="Genomic_DNA"/>
</dbReference>
<keyword evidence="10" id="KW-0406">Ion transport</keyword>
<feature type="binding site" evidence="10">
    <location>
        <position position="75"/>
    </location>
    <ligand>
        <name>Na(+)</name>
        <dbReference type="ChEBI" id="CHEBI:29101"/>
        <note>structural</note>
    </ligand>
</feature>
<dbReference type="AlphaFoldDB" id="A0A2T2XFB0"/>
<dbReference type="PANTHER" id="PTHR28259:SF1">
    <property type="entry name" value="FLUORIDE EXPORT PROTEIN 1-RELATED"/>
    <property type="match status" value="1"/>
</dbReference>
<dbReference type="PANTHER" id="PTHR28259">
    <property type="entry name" value="FLUORIDE EXPORT PROTEIN 1-RELATED"/>
    <property type="match status" value="1"/>
</dbReference>
<evidence type="ECO:0000256" key="2">
    <source>
        <dbReference type="ARBA" id="ARBA00022475"/>
    </source>
</evidence>
<feature type="transmembrane region" description="Helical" evidence="10">
    <location>
        <begin position="64"/>
        <end position="85"/>
    </location>
</feature>
<proteinExistence type="inferred from homology"/>
<evidence type="ECO:0000256" key="9">
    <source>
        <dbReference type="ARBA" id="ARBA00049940"/>
    </source>
</evidence>
<evidence type="ECO:0000256" key="1">
    <source>
        <dbReference type="ARBA" id="ARBA00004651"/>
    </source>
</evidence>
<evidence type="ECO:0000256" key="5">
    <source>
        <dbReference type="ARBA" id="ARBA00023136"/>
    </source>
</evidence>
<dbReference type="GO" id="GO:0062054">
    <property type="term" value="F:fluoride channel activity"/>
    <property type="evidence" value="ECO:0007669"/>
    <property type="project" value="UniProtKB-UniRule"/>
</dbReference>
<name>A0A2T2XFB0_9FIRM</name>
<dbReference type="GO" id="GO:0140114">
    <property type="term" value="P:cellular detoxification of fluoride"/>
    <property type="evidence" value="ECO:0007669"/>
    <property type="project" value="UniProtKB-UniRule"/>
</dbReference>
<comment type="catalytic activity">
    <reaction evidence="8">
        <text>fluoride(in) = fluoride(out)</text>
        <dbReference type="Rhea" id="RHEA:76159"/>
        <dbReference type="ChEBI" id="CHEBI:17051"/>
    </reaction>
    <physiologicalReaction direction="left-to-right" evidence="8">
        <dbReference type="Rhea" id="RHEA:76160"/>
    </physiologicalReaction>
</comment>
<evidence type="ECO:0000256" key="6">
    <source>
        <dbReference type="ARBA" id="ARBA00023303"/>
    </source>
</evidence>
<comment type="similarity">
    <text evidence="7 10">Belongs to the fluoride channel Fluc/FEX (TC 1.A.43) family.</text>
</comment>
<evidence type="ECO:0000256" key="7">
    <source>
        <dbReference type="ARBA" id="ARBA00035120"/>
    </source>
</evidence>
<evidence type="ECO:0000313" key="12">
    <source>
        <dbReference type="Proteomes" id="UP000242972"/>
    </source>
</evidence>
<keyword evidence="10" id="KW-0813">Transport</keyword>
<keyword evidence="2 10" id="KW-1003">Cell membrane</keyword>
<keyword evidence="5 10" id="KW-0472">Membrane</keyword>
<comment type="subcellular location">
    <subcellularLocation>
        <location evidence="1 10">Cell membrane</location>
        <topology evidence="1 10">Multi-pass membrane protein</topology>
    </subcellularLocation>
</comment>
<evidence type="ECO:0000256" key="4">
    <source>
        <dbReference type="ARBA" id="ARBA00022989"/>
    </source>
</evidence>
<keyword evidence="10" id="KW-0915">Sodium</keyword>
<comment type="function">
    <text evidence="9 10">Fluoride-specific ion channel. Important for reducing fluoride concentration in the cell, thus reducing its toxicity.</text>
</comment>
<keyword evidence="6 10" id="KW-0407">Ion channel</keyword>
<evidence type="ECO:0000256" key="8">
    <source>
        <dbReference type="ARBA" id="ARBA00035585"/>
    </source>
</evidence>
<comment type="activity regulation">
    <text evidence="10">Na(+) is not transported, but it plays an essential structural role and its presence is essential for fluoride channel function.</text>
</comment>
<dbReference type="GO" id="GO:0046872">
    <property type="term" value="F:metal ion binding"/>
    <property type="evidence" value="ECO:0007669"/>
    <property type="project" value="UniProtKB-KW"/>
</dbReference>
<feature type="binding site" evidence="10">
    <location>
        <position position="72"/>
    </location>
    <ligand>
        <name>Na(+)</name>
        <dbReference type="ChEBI" id="CHEBI:29101"/>
        <note>structural</note>
    </ligand>
</feature>
<protein>
    <recommendedName>
        <fullName evidence="10">Fluoride-specific ion channel FluC</fullName>
    </recommendedName>
</protein>
<evidence type="ECO:0000313" key="11">
    <source>
        <dbReference type="EMBL" id="PSR33122.1"/>
    </source>
</evidence>
<evidence type="ECO:0000256" key="3">
    <source>
        <dbReference type="ARBA" id="ARBA00022692"/>
    </source>
</evidence>
<dbReference type="GO" id="GO:0005886">
    <property type="term" value="C:plasma membrane"/>
    <property type="evidence" value="ECO:0007669"/>
    <property type="project" value="UniProtKB-SubCell"/>
</dbReference>
<comment type="caution">
    <text evidence="11">The sequence shown here is derived from an EMBL/GenBank/DDBJ whole genome shotgun (WGS) entry which is preliminary data.</text>
</comment>
<organism evidence="11 12">
    <name type="scientific">Sulfobacillus benefaciens</name>
    <dbReference type="NCBI Taxonomy" id="453960"/>
    <lineage>
        <taxon>Bacteria</taxon>
        <taxon>Bacillati</taxon>
        <taxon>Bacillota</taxon>
        <taxon>Clostridia</taxon>
        <taxon>Eubacteriales</taxon>
        <taxon>Clostridiales Family XVII. Incertae Sedis</taxon>
        <taxon>Sulfobacillus</taxon>
    </lineage>
</organism>
<dbReference type="InterPro" id="IPR003691">
    <property type="entry name" value="FluC"/>
</dbReference>
<gene>
    <name evidence="10" type="primary">fluC</name>
    <name evidence="10" type="synonym">crcB</name>
    <name evidence="11" type="ORF">C7B46_11150</name>
</gene>
<keyword evidence="3 10" id="KW-0812">Transmembrane</keyword>
<sequence>MRSYFWVGLGGGLGALLRYGVSIWVASPVFPWNFLIINLTGSLVIGMIMALAIDFSLLSQDVRLFSAVGIMGGYTTFSTFTYGVYRLYLLHQIGYALLYSSISLVGGLLSCGIGIIIAKVVVGKWRQLFS</sequence>
<evidence type="ECO:0000256" key="10">
    <source>
        <dbReference type="HAMAP-Rule" id="MF_00454"/>
    </source>
</evidence>
<keyword evidence="4 10" id="KW-1133">Transmembrane helix</keyword>
<accession>A0A2T2XFB0</accession>
<keyword evidence="10" id="KW-0479">Metal-binding</keyword>
<dbReference type="Pfam" id="PF02537">
    <property type="entry name" value="CRCB"/>
    <property type="match status" value="1"/>
</dbReference>
<dbReference type="Proteomes" id="UP000242972">
    <property type="component" value="Unassembled WGS sequence"/>
</dbReference>
<reference evidence="11 12" key="1">
    <citation type="journal article" date="2014" name="BMC Genomics">
        <title>Comparison of environmental and isolate Sulfobacillus genomes reveals diverse carbon, sulfur, nitrogen, and hydrogen metabolisms.</title>
        <authorList>
            <person name="Justice N.B."/>
            <person name="Norman A."/>
            <person name="Brown C.T."/>
            <person name="Singh A."/>
            <person name="Thomas B.C."/>
            <person name="Banfield J.F."/>
        </authorList>
    </citation>
    <scope>NUCLEOTIDE SEQUENCE [LARGE SCALE GENOMIC DNA]</scope>
    <source>
        <strain evidence="11">AMDSBA4</strain>
    </source>
</reference>